<name>A0A6V8KL51_9ACTN</name>
<comment type="caution">
    <text evidence="1">The sequence shown here is derived from an EMBL/GenBank/DDBJ whole genome shotgun (WGS) entry which is preliminary data.</text>
</comment>
<dbReference type="AlphaFoldDB" id="A0A6V8KL51"/>
<evidence type="ECO:0000313" key="1">
    <source>
        <dbReference type="EMBL" id="GFJ81395.1"/>
    </source>
</evidence>
<accession>A0A6V8KL51</accession>
<gene>
    <name evidence="1" type="ORF">Phou_055750</name>
</gene>
<keyword evidence="2" id="KW-1185">Reference proteome</keyword>
<dbReference type="EMBL" id="BLPF01000002">
    <property type="protein sequence ID" value="GFJ81395.1"/>
    <property type="molecule type" value="Genomic_DNA"/>
</dbReference>
<protein>
    <recommendedName>
        <fullName evidence="3">SWIM-type domain-containing protein</fullName>
    </recommendedName>
</protein>
<evidence type="ECO:0008006" key="3">
    <source>
        <dbReference type="Google" id="ProtNLM"/>
    </source>
</evidence>
<proteinExistence type="predicted"/>
<reference evidence="1 2" key="1">
    <citation type="submission" date="2020-03" db="EMBL/GenBank/DDBJ databases">
        <title>Whole genome shotgun sequence of Phytohabitans houttuyneae NBRC 108639.</title>
        <authorList>
            <person name="Komaki H."/>
            <person name="Tamura T."/>
        </authorList>
    </citation>
    <scope>NUCLEOTIDE SEQUENCE [LARGE SCALE GENOMIC DNA]</scope>
    <source>
        <strain evidence="1 2">NBRC 108639</strain>
    </source>
</reference>
<evidence type="ECO:0000313" key="2">
    <source>
        <dbReference type="Proteomes" id="UP000482800"/>
    </source>
</evidence>
<dbReference type="RefSeq" id="WP_173060531.1">
    <property type="nucleotide sequence ID" value="NZ_BAABGO010000019.1"/>
</dbReference>
<dbReference type="Proteomes" id="UP000482800">
    <property type="component" value="Unassembled WGS sequence"/>
</dbReference>
<reference evidence="1 2" key="2">
    <citation type="submission" date="2020-03" db="EMBL/GenBank/DDBJ databases">
        <authorList>
            <person name="Ichikawa N."/>
            <person name="Kimura A."/>
            <person name="Kitahashi Y."/>
            <person name="Uohara A."/>
        </authorList>
    </citation>
    <scope>NUCLEOTIDE SEQUENCE [LARGE SCALE GENOMIC DNA]</scope>
    <source>
        <strain evidence="1 2">NBRC 108639</strain>
    </source>
</reference>
<organism evidence="1 2">
    <name type="scientific">Phytohabitans houttuyneae</name>
    <dbReference type="NCBI Taxonomy" id="1076126"/>
    <lineage>
        <taxon>Bacteria</taxon>
        <taxon>Bacillati</taxon>
        <taxon>Actinomycetota</taxon>
        <taxon>Actinomycetes</taxon>
        <taxon>Micromonosporales</taxon>
        <taxon>Micromonosporaceae</taxon>
    </lineage>
</organism>
<sequence length="153" mass="15941">MAVRIDIEAFRESIPPEVREAAERLREDDGIGEPEPAGGGVQALVQAPDGAFHAWVGIVDGAVIGRCACAAAGDELCAHAAALMLTAVTGGMPFSSSAEPPLQDDLDGPDRAVYAEAVRRLAPEDLAELVVTYALDDDAFAARLLDEADMLPA</sequence>